<accession>M0CLE1</accession>
<keyword evidence="3" id="KW-1185">Reference proteome</keyword>
<dbReference type="AlphaFoldDB" id="M0CLE1"/>
<protein>
    <submittedName>
        <fullName evidence="2">Uncharacterized protein</fullName>
    </submittedName>
</protein>
<feature type="compositionally biased region" description="Acidic residues" evidence="1">
    <location>
        <begin position="114"/>
        <end position="131"/>
    </location>
</feature>
<feature type="compositionally biased region" description="Acidic residues" evidence="1">
    <location>
        <begin position="73"/>
        <end position="105"/>
    </location>
</feature>
<dbReference type="RefSeq" id="WP_008010423.1">
    <property type="nucleotide sequence ID" value="NZ_AOIT01000021.1"/>
</dbReference>
<dbReference type="PATRIC" id="fig|1230457.4.peg.977"/>
<name>M0CLE1_9EURY</name>
<dbReference type="STRING" id="1230457.C476_04860"/>
<evidence type="ECO:0000256" key="1">
    <source>
        <dbReference type="SAM" id="MobiDB-lite"/>
    </source>
</evidence>
<feature type="compositionally biased region" description="Acidic residues" evidence="1">
    <location>
        <begin position="170"/>
        <end position="182"/>
    </location>
</feature>
<organism evidence="2 3">
    <name type="scientific">Natrinema limicola JCM 13563</name>
    <dbReference type="NCBI Taxonomy" id="1230457"/>
    <lineage>
        <taxon>Archaea</taxon>
        <taxon>Methanobacteriati</taxon>
        <taxon>Methanobacteriota</taxon>
        <taxon>Stenosarchaea group</taxon>
        <taxon>Halobacteria</taxon>
        <taxon>Halobacteriales</taxon>
        <taxon>Natrialbaceae</taxon>
        <taxon>Natrinema</taxon>
    </lineage>
</organism>
<dbReference type="OrthoDB" id="205007at2157"/>
<dbReference type="Proteomes" id="UP000011615">
    <property type="component" value="Unassembled WGS sequence"/>
</dbReference>
<feature type="region of interest" description="Disordered" evidence="1">
    <location>
        <begin position="60"/>
        <end position="198"/>
    </location>
</feature>
<gene>
    <name evidence="2" type="ORF">C476_04860</name>
</gene>
<dbReference type="eggNOG" id="arCOG09005">
    <property type="taxonomic scope" value="Archaea"/>
</dbReference>
<evidence type="ECO:0000313" key="2">
    <source>
        <dbReference type="EMBL" id="ELZ24051.1"/>
    </source>
</evidence>
<proteinExistence type="predicted"/>
<dbReference type="EMBL" id="AOIT01000021">
    <property type="protein sequence ID" value="ELZ24051.1"/>
    <property type="molecule type" value="Genomic_DNA"/>
</dbReference>
<reference evidence="2 3" key="1">
    <citation type="journal article" date="2014" name="PLoS Genet.">
        <title>Phylogenetically driven sequencing of extremely halophilic archaea reveals strategies for static and dynamic osmo-response.</title>
        <authorList>
            <person name="Becker E.A."/>
            <person name="Seitzer P.M."/>
            <person name="Tritt A."/>
            <person name="Larsen D."/>
            <person name="Krusor M."/>
            <person name="Yao A.I."/>
            <person name="Wu D."/>
            <person name="Madern D."/>
            <person name="Eisen J.A."/>
            <person name="Darling A.E."/>
            <person name="Facciotti M.T."/>
        </authorList>
    </citation>
    <scope>NUCLEOTIDE SEQUENCE [LARGE SCALE GENOMIC DNA]</scope>
    <source>
        <strain evidence="2 3">JCM 13563</strain>
    </source>
</reference>
<sequence>MKTLEVTDEQYACIQHLREEISESVVGKYGFVRERDAVQFLIDNLDGEIELDADEFDSSATDDVAASVGAAIEGDDDPHELEEVSYIEDEATTGDERLDDDDADREPEVTDAAATDDEPAADDSETDDGNDESGLGSDAADGIETNVDEGATTDSTDDGTDAIGSTNDGSDGDGSADDDDMLNEMMSLLETHDDKWHESSSADYRYAVDLPDGSTEQVQTKDDVRALLFKNYR</sequence>
<evidence type="ECO:0000313" key="3">
    <source>
        <dbReference type="Proteomes" id="UP000011615"/>
    </source>
</evidence>
<comment type="caution">
    <text evidence="2">The sequence shown here is derived from an EMBL/GenBank/DDBJ whole genome shotgun (WGS) entry which is preliminary data.</text>
</comment>